<feature type="repeat" description="RCC1" evidence="1">
    <location>
        <begin position="396"/>
        <end position="447"/>
    </location>
</feature>
<feature type="repeat" description="RCC1" evidence="1">
    <location>
        <begin position="81"/>
        <end position="138"/>
    </location>
</feature>
<evidence type="ECO:0000313" key="4">
    <source>
        <dbReference type="EMBL" id="KAF6761627.1"/>
    </source>
</evidence>
<name>A0A8H6MF22_9AGAR</name>
<dbReference type="SUPFAM" id="SSF50985">
    <property type="entry name" value="RCC1/BLIP-II"/>
    <property type="match status" value="1"/>
</dbReference>
<keyword evidence="5" id="KW-1185">Reference proteome</keyword>
<feature type="domain" description="F-box" evidence="3">
    <location>
        <begin position="11"/>
        <end position="53"/>
    </location>
</feature>
<dbReference type="Gene3D" id="2.130.10.30">
    <property type="entry name" value="Regulator of chromosome condensation 1/beta-lactamase-inhibitor protein II"/>
    <property type="match status" value="1"/>
</dbReference>
<dbReference type="PANTHER" id="PTHR45982">
    <property type="entry name" value="REGULATOR OF CHROMOSOME CONDENSATION"/>
    <property type="match status" value="1"/>
</dbReference>
<dbReference type="Pfam" id="PF12937">
    <property type="entry name" value="F-box-like"/>
    <property type="match status" value="1"/>
</dbReference>
<comment type="caution">
    <text evidence="4">The sequence shown here is derived from an EMBL/GenBank/DDBJ whole genome shotgun (WGS) entry which is preliminary data.</text>
</comment>
<feature type="region of interest" description="Disordered" evidence="2">
    <location>
        <begin position="466"/>
        <end position="502"/>
    </location>
</feature>
<protein>
    <submittedName>
        <fullName evidence="4">Regulator of chromosome condensation 1/beta-lactamase-inhibitor protein II</fullName>
    </submittedName>
</protein>
<dbReference type="InterPro" id="IPR009091">
    <property type="entry name" value="RCC1/BLIP-II"/>
</dbReference>
<proteinExistence type="predicted"/>
<dbReference type="SUPFAM" id="SSF81383">
    <property type="entry name" value="F-box domain"/>
    <property type="match status" value="1"/>
</dbReference>
<feature type="compositionally biased region" description="Basic residues" evidence="2">
    <location>
        <begin position="569"/>
        <end position="579"/>
    </location>
</feature>
<sequence>MDSNIMIPLMELPIEILQDNLFPFLPARDLLSLTCTSKFFLTLCTDDAVWKRKLLADFNYSGAGTARISGWKVIYRGLHKPKVYVWGETANARMGVVDLPKSSVYGQPFPLQLKFPSTSTRIVSIAAGGMSFYALDSEGSLHVWGTLDGNTPALSSDGYSEAGRPAYTPHKLLMPSPIRSISCGRLHASVLDSRNKVWTFVNWGRPFSINSPTLLDAASPPVQVECGWGFSSVLTASGNIYVWWPFSDPLARIIQENQQSMDSDPDKKAKPTEANEIPCATYSIDSLALTKLPPLPDLPALRKTGVDPEDNQEPPRIVQIAGLDKHLVGVTDQGHVLKFGVLADESQSLNGSWEYLHHFSDISHIRGHKVFNDGNKSLAAPDTMKITHVTGNFQHFVAYSTGSSSLVLIGEDSATAVTEPDIKPELQNRSVISVAIGDWHNAALTADGKVLTWGAFSSGALGLGDPAKLPPGAPGGYPNDGQRRRRPPQVDTPSPVRFDWGTKEPRDRFAFAITAAGWHTGALVMDLNPDGDEDDEYEMEEPDQPLDPHEYPLNPDGQGPPILPPFRIGIHRRGRGRGV</sequence>
<dbReference type="InterPro" id="IPR000408">
    <property type="entry name" value="Reg_chr_condens"/>
</dbReference>
<feature type="repeat" description="RCC1" evidence="1">
    <location>
        <begin position="448"/>
        <end position="526"/>
    </location>
</feature>
<feature type="region of interest" description="Disordered" evidence="2">
    <location>
        <begin position="526"/>
        <end position="579"/>
    </location>
</feature>
<dbReference type="InterPro" id="IPR001810">
    <property type="entry name" value="F-box_dom"/>
</dbReference>
<dbReference type="Gene3D" id="1.20.1280.50">
    <property type="match status" value="1"/>
</dbReference>
<evidence type="ECO:0000313" key="5">
    <source>
        <dbReference type="Proteomes" id="UP000521943"/>
    </source>
</evidence>
<feature type="compositionally biased region" description="Acidic residues" evidence="2">
    <location>
        <begin position="529"/>
        <end position="544"/>
    </location>
</feature>
<evidence type="ECO:0000256" key="1">
    <source>
        <dbReference type="PROSITE-ProRule" id="PRU00235"/>
    </source>
</evidence>
<dbReference type="PROSITE" id="PS50012">
    <property type="entry name" value="RCC1_3"/>
    <property type="match status" value="4"/>
</dbReference>
<dbReference type="PRINTS" id="PR00633">
    <property type="entry name" value="RCCNDNSATION"/>
</dbReference>
<dbReference type="OrthoDB" id="61110at2759"/>
<feature type="repeat" description="RCC1" evidence="1">
    <location>
        <begin position="139"/>
        <end position="194"/>
    </location>
</feature>
<dbReference type="PANTHER" id="PTHR45982:SF3">
    <property type="entry name" value="F-BOX PROTEIN POF9"/>
    <property type="match status" value="1"/>
</dbReference>
<dbReference type="Proteomes" id="UP000521943">
    <property type="component" value="Unassembled WGS sequence"/>
</dbReference>
<accession>A0A8H6MF22</accession>
<dbReference type="InterPro" id="IPR036047">
    <property type="entry name" value="F-box-like_dom_sf"/>
</dbReference>
<dbReference type="Pfam" id="PF13540">
    <property type="entry name" value="RCC1_2"/>
    <property type="match status" value="1"/>
</dbReference>
<evidence type="ECO:0000256" key="2">
    <source>
        <dbReference type="SAM" id="MobiDB-lite"/>
    </source>
</evidence>
<reference evidence="4 5" key="1">
    <citation type="submission" date="2020-07" db="EMBL/GenBank/DDBJ databases">
        <title>Comparative genomics of pyrophilous fungi reveals a link between fire events and developmental genes.</title>
        <authorList>
            <consortium name="DOE Joint Genome Institute"/>
            <person name="Steindorff A.S."/>
            <person name="Carver A."/>
            <person name="Calhoun S."/>
            <person name="Stillman K."/>
            <person name="Liu H."/>
            <person name="Lipzen A."/>
            <person name="Pangilinan J."/>
            <person name="Labutti K."/>
            <person name="Bruns T.D."/>
            <person name="Grigoriev I.V."/>
        </authorList>
    </citation>
    <scope>NUCLEOTIDE SEQUENCE [LARGE SCALE GENOMIC DNA]</scope>
    <source>
        <strain evidence="4 5">CBS 144469</strain>
    </source>
</reference>
<dbReference type="EMBL" id="JACGCI010000009">
    <property type="protein sequence ID" value="KAF6761627.1"/>
    <property type="molecule type" value="Genomic_DNA"/>
</dbReference>
<evidence type="ECO:0000259" key="3">
    <source>
        <dbReference type="Pfam" id="PF12937"/>
    </source>
</evidence>
<dbReference type="AlphaFoldDB" id="A0A8H6MF22"/>
<dbReference type="InterPro" id="IPR051553">
    <property type="entry name" value="Ran_GTPase-activating"/>
</dbReference>
<gene>
    <name evidence="4" type="ORF">DFP72DRAFT_879173</name>
</gene>
<organism evidence="4 5">
    <name type="scientific">Ephemerocybe angulata</name>
    <dbReference type="NCBI Taxonomy" id="980116"/>
    <lineage>
        <taxon>Eukaryota</taxon>
        <taxon>Fungi</taxon>
        <taxon>Dikarya</taxon>
        <taxon>Basidiomycota</taxon>
        <taxon>Agaricomycotina</taxon>
        <taxon>Agaricomycetes</taxon>
        <taxon>Agaricomycetidae</taxon>
        <taxon>Agaricales</taxon>
        <taxon>Agaricineae</taxon>
        <taxon>Psathyrellaceae</taxon>
        <taxon>Ephemerocybe</taxon>
    </lineage>
</organism>